<name>A0A3N4VCR9_9RHOB</name>
<dbReference type="OrthoDB" id="7876991at2"/>
<evidence type="ECO:0000256" key="1">
    <source>
        <dbReference type="SAM" id="MobiDB-lite"/>
    </source>
</evidence>
<dbReference type="EMBL" id="RKQK01000001">
    <property type="protein sequence ID" value="RPE71640.1"/>
    <property type="molecule type" value="Genomic_DNA"/>
</dbReference>
<keyword evidence="3" id="KW-1185">Reference proteome</keyword>
<evidence type="ECO:0000313" key="3">
    <source>
        <dbReference type="Proteomes" id="UP000269689"/>
    </source>
</evidence>
<gene>
    <name evidence="2" type="ORF">EDD53_0765</name>
</gene>
<comment type="caution">
    <text evidence="2">The sequence shown here is derived from an EMBL/GenBank/DDBJ whole genome shotgun (WGS) entry which is preliminary data.</text>
</comment>
<feature type="compositionally biased region" description="Basic residues" evidence="1">
    <location>
        <begin position="67"/>
        <end position="81"/>
    </location>
</feature>
<reference evidence="2 3" key="1">
    <citation type="submission" date="2018-11" db="EMBL/GenBank/DDBJ databases">
        <title>Genomic Encyclopedia of Type Strains, Phase IV (KMG-IV): sequencing the most valuable type-strain genomes for metagenomic binning, comparative biology and taxonomic classification.</title>
        <authorList>
            <person name="Goeker M."/>
        </authorList>
    </citation>
    <scope>NUCLEOTIDE SEQUENCE [LARGE SCALE GENOMIC DNA]</scope>
    <source>
        <strain evidence="2 3">DSM 104731</strain>
    </source>
</reference>
<accession>A0A3N4VCR9</accession>
<organism evidence="2 3">
    <name type="scientific">Pacificibacter maritimus</name>
    <dbReference type="NCBI Taxonomy" id="762213"/>
    <lineage>
        <taxon>Bacteria</taxon>
        <taxon>Pseudomonadati</taxon>
        <taxon>Pseudomonadota</taxon>
        <taxon>Alphaproteobacteria</taxon>
        <taxon>Rhodobacterales</taxon>
        <taxon>Roseobacteraceae</taxon>
        <taxon>Pacificibacter</taxon>
    </lineage>
</organism>
<dbReference type="RefSeq" id="WP_123791838.1">
    <property type="nucleotide sequence ID" value="NZ_RKQK01000001.1"/>
</dbReference>
<dbReference type="Proteomes" id="UP000269689">
    <property type="component" value="Unassembled WGS sequence"/>
</dbReference>
<feature type="region of interest" description="Disordered" evidence="1">
    <location>
        <begin position="31"/>
        <end position="81"/>
    </location>
</feature>
<proteinExistence type="predicted"/>
<feature type="compositionally biased region" description="Polar residues" evidence="1">
    <location>
        <begin position="49"/>
        <end position="61"/>
    </location>
</feature>
<protein>
    <submittedName>
        <fullName evidence="2">Uncharacterized protein</fullName>
    </submittedName>
</protein>
<dbReference type="AlphaFoldDB" id="A0A3N4VCR9"/>
<evidence type="ECO:0000313" key="2">
    <source>
        <dbReference type="EMBL" id="RPE71640.1"/>
    </source>
</evidence>
<sequence>MNIDRLLNMVIRQVMRRVLNKGIGAGINAVTKGRGAQNNSQAEDGFSAEDQNNAPHSGQNSQAAKQAAKRARKAARLGRMR</sequence>